<comment type="caution">
    <text evidence="10">The sequence shown here is derived from an EMBL/GenBank/DDBJ whole genome shotgun (WGS) entry which is preliminary data.</text>
</comment>
<protein>
    <recommendedName>
        <fullName evidence="9">L-type lectin-like domain-containing protein</fullName>
    </recommendedName>
</protein>
<gene>
    <name evidence="10" type="ORF">C0Q70_03551</name>
</gene>
<dbReference type="SUPFAM" id="SSF49899">
    <property type="entry name" value="Concanavalin A-like lectins/glucanases"/>
    <property type="match status" value="1"/>
</dbReference>
<evidence type="ECO:0000256" key="4">
    <source>
        <dbReference type="ARBA" id="ARBA00022734"/>
    </source>
</evidence>
<dbReference type="OrthoDB" id="10265193at2759"/>
<dbReference type="GO" id="GO:0030134">
    <property type="term" value="C:COPII-coated ER to Golgi transport vesicle"/>
    <property type="evidence" value="ECO:0007669"/>
    <property type="project" value="TreeGrafter"/>
</dbReference>
<dbReference type="InterPro" id="IPR005052">
    <property type="entry name" value="Lectin_leg"/>
</dbReference>
<evidence type="ECO:0000256" key="8">
    <source>
        <dbReference type="SAM" id="SignalP"/>
    </source>
</evidence>
<proteinExistence type="predicted"/>
<dbReference type="PANTHER" id="PTHR12223:SF28">
    <property type="entry name" value="LECTIN, MANNOSE BINDING 1 LIKE"/>
    <property type="match status" value="1"/>
</dbReference>
<evidence type="ECO:0000256" key="2">
    <source>
        <dbReference type="ARBA" id="ARBA00022692"/>
    </source>
</evidence>
<dbReference type="InterPro" id="IPR013320">
    <property type="entry name" value="ConA-like_dom_sf"/>
</dbReference>
<dbReference type="FunFam" id="2.60.120.200:FF:000028">
    <property type="entry name" value="Blast:Protein ERGIC-53"/>
    <property type="match status" value="1"/>
</dbReference>
<keyword evidence="2" id="KW-0812">Transmembrane</keyword>
<dbReference type="EMBL" id="PZQS01000002">
    <property type="protein sequence ID" value="PVD36566.1"/>
    <property type="molecule type" value="Genomic_DNA"/>
</dbReference>
<dbReference type="GO" id="GO:0005537">
    <property type="term" value="F:D-mannose binding"/>
    <property type="evidence" value="ECO:0007669"/>
    <property type="project" value="TreeGrafter"/>
</dbReference>
<organism evidence="10 11">
    <name type="scientific">Pomacea canaliculata</name>
    <name type="common">Golden apple snail</name>
    <dbReference type="NCBI Taxonomy" id="400727"/>
    <lineage>
        <taxon>Eukaryota</taxon>
        <taxon>Metazoa</taxon>
        <taxon>Spiralia</taxon>
        <taxon>Lophotrochozoa</taxon>
        <taxon>Mollusca</taxon>
        <taxon>Gastropoda</taxon>
        <taxon>Caenogastropoda</taxon>
        <taxon>Architaenioglossa</taxon>
        <taxon>Ampullarioidea</taxon>
        <taxon>Ampullariidae</taxon>
        <taxon>Pomacea</taxon>
    </lineage>
</organism>
<keyword evidence="5" id="KW-1133">Transmembrane helix</keyword>
<feature type="domain" description="L-type lectin-like" evidence="9">
    <location>
        <begin position="26"/>
        <end position="249"/>
    </location>
</feature>
<keyword evidence="7" id="KW-1015">Disulfide bond</keyword>
<keyword evidence="3 8" id="KW-0732">Signal</keyword>
<dbReference type="AlphaFoldDB" id="A0A2T7PT14"/>
<dbReference type="Pfam" id="PF03388">
    <property type="entry name" value="Lectin_leg-like"/>
    <property type="match status" value="1"/>
</dbReference>
<feature type="signal peptide" evidence="8">
    <location>
        <begin position="1"/>
        <end position="21"/>
    </location>
</feature>
<keyword evidence="11" id="KW-1185">Reference proteome</keyword>
<keyword evidence="6" id="KW-0472">Membrane</keyword>
<evidence type="ECO:0000256" key="5">
    <source>
        <dbReference type="ARBA" id="ARBA00022989"/>
    </source>
</evidence>
<feature type="chain" id="PRO_5015686539" description="L-type lectin-like domain-containing protein" evidence="8">
    <location>
        <begin position="22"/>
        <end position="549"/>
    </location>
</feature>
<evidence type="ECO:0000256" key="6">
    <source>
        <dbReference type="ARBA" id="ARBA00023136"/>
    </source>
</evidence>
<evidence type="ECO:0000256" key="3">
    <source>
        <dbReference type="ARBA" id="ARBA00022729"/>
    </source>
</evidence>
<dbReference type="GO" id="GO:0006888">
    <property type="term" value="P:endoplasmic reticulum to Golgi vesicle-mediated transport"/>
    <property type="evidence" value="ECO:0007669"/>
    <property type="project" value="TreeGrafter"/>
</dbReference>
<reference evidence="10 11" key="1">
    <citation type="submission" date="2018-04" db="EMBL/GenBank/DDBJ databases">
        <title>The genome of golden apple snail Pomacea canaliculata provides insight into stress tolerance and invasive adaptation.</title>
        <authorList>
            <person name="Liu C."/>
            <person name="Liu B."/>
            <person name="Ren Y."/>
            <person name="Zhang Y."/>
            <person name="Wang H."/>
            <person name="Li S."/>
            <person name="Jiang F."/>
            <person name="Yin L."/>
            <person name="Zhang G."/>
            <person name="Qian W."/>
            <person name="Fan W."/>
        </authorList>
    </citation>
    <scope>NUCLEOTIDE SEQUENCE [LARGE SCALE GENOMIC DNA]</scope>
    <source>
        <strain evidence="10">SZHN2017</strain>
        <tissue evidence="10">Muscle</tissue>
    </source>
</reference>
<dbReference type="PROSITE" id="PS51328">
    <property type="entry name" value="L_LECTIN_LIKE"/>
    <property type="match status" value="1"/>
</dbReference>
<dbReference type="GO" id="GO:0005789">
    <property type="term" value="C:endoplasmic reticulum membrane"/>
    <property type="evidence" value="ECO:0007669"/>
    <property type="project" value="TreeGrafter"/>
</dbReference>
<dbReference type="Gene3D" id="2.60.120.200">
    <property type="match status" value="1"/>
</dbReference>
<keyword evidence="4" id="KW-0430">Lectin</keyword>
<dbReference type="Proteomes" id="UP000245119">
    <property type="component" value="Linkage Group LG2"/>
</dbReference>
<dbReference type="PANTHER" id="PTHR12223">
    <property type="entry name" value="VESICULAR MANNOSE-BINDING LECTIN"/>
    <property type="match status" value="1"/>
</dbReference>
<evidence type="ECO:0000256" key="7">
    <source>
        <dbReference type="ARBA" id="ARBA00023157"/>
    </source>
</evidence>
<evidence type="ECO:0000313" key="11">
    <source>
        <dbReference type="Proteomes" id="UP000245119"/>
    </source>
</evidence>
<dbReference type="GO" id="GO:0033116">
    <property type="term" value="C:endoplasmic reticulum-Golgi intermediate compartment membrane"/>
    <property type="evidence" value="ECO:0007669"/>
    <property type="project" value="UniProtKB-SubCell"/>
</dbReference>
<comment type="subcellular location">
    <subcellularLocation>
        <location evidence="1">Endoplasmic reticulum-Golgi intermediate compartment membrane</location>
        <topology evidence="1">Single-pass type I membrane protein</topology>
    </subcellularLocation>
</comment>
<dbReference type="InterPro" id="IPR051136">
    <property type="entry name" value="Intracellular_Lectin-GPT"/>
</dbReference>
<dbReference type="GO" id="GO:0000139">
    <property type="term" value="C:Golgi membrane"/>
    <property type="evidence" value="ECO:0007669"/>
    <property type="project" value="TreeGrafter"/>
</dbReference>
<evidence type="ECO:0000313" key="10">
    <source>
        <dbReference type="EMBL" id="PVD36566.1"/>
    </source>
</evidence>
<name>A0A2T7PT14_POMCA</name>
<accession>A0A2T7PT14</accession>
<sequence>MSATAVLARVLCILCMYGALAELPKARFEYKLSFKGPHLVQRDNSIPFWEYSGDALAGDEGIRITPSLRSKKGSVWSKNPLVSQNWLLEVAVRVTGRGRIGADGMAIWFTSQKGTEGSVFGSSDQWNGLGVFLDSFDNDNQHNNPYIMAVVNDGTMSFDHNSDGSSQQLGGCLRDFRNKPFPVRVRIEYYKQALTVMVNNGLSNKPDDFELCMRAVNVILPPSGYLGVSAATGGLADDHDVLYFITHTLHEPGAETAKVSEEERRKFEAEFNQYYKDLERAKEDYQKENPDKAFDPYDLPQDKYFESESQRELKQIFDGQMSIHDTVRELSRKLDELLGRQELVLAKVSSIPVGQIPAAQQGSVPQQQQQLYVDTIKRHEVDRVLNSQTEVLQNLRDLRAIVNDVQARTSALQTSGGGGQGANVNQQMALHEIKDRLNAVSNDVSLLTKRPQPPANAAECPPPTAGSCVTQVVFFVSMAIQMTLLIGYMVYRSGVVRSSGGHVDPIVRLDAAAVAGIVSMLWLRRTASFACEMTAILGIPASNQRRGLP</sequence>
<evidence type="ECO:0000256" key="1">
    <source>
        <dbReference type="ARBA" id="ARBA00004151"/>
    </source>
</evidence>
<dbReference type="STRING" id="400727.A0A2T7PT14"/>
<evidence type="ECO:0000259" key="9">
    <source>
        <dbReference type="PROSITE" id="PS51328"/>
    </source>
</evidence>
<dbReference type="CDD" id="cd06902">
    <property type="entry name" value="lectin_ERGIC-53_ERGL"/>
    <property type="match status" value="1"/>
</dbReference>